<dbReference type="Pfam" id="PF01391">
    <property type="entry name" value="Collagen"/>
    <property type="match status" value="1"/>
</dbReference>
<evidence type="ECO:0000256" key="2">
    <source>
        <dbReference type="SAM" id="SignalP"/>
    </source>
</evidence>
<evidence type="ECO:0008006" key="5">
    <source>
        <dbReference type="Google" id="ProtNLM"/>
    </source>
</evidence>
<dbReference type="PANTHER" id="PTHR24637">
    <property type="entry name" value="COLLAGEN"/>
    <property type="match status" value="1"/>
</dbReference>
<keyword evidence="4" id="KW-1185">Reference proteome</keyword>
<evidence type="ECO:0000313" key="4">
    <source>
        <dbReference type="Proteomes" id="UP001549749"/>
    </source>
</evidence>
<feature type="chain" id="PRO_5046396662" description="Collagen triple helix repeat protein" evidence="2">
    <location>
        <begin position="21"/>
        <end position="232"/>
    </location>
</feature>
<comment type="caution">
    <text evidence="3">The sequence shown here is derived from an EMBL/GenBank/DDBJ whole genome shotgun (WGS) entry which is preliminary data.</text>
</comment>
<accession>A0ABV2TBR1</accession>
<dbReference type="Proteomes" id="UP001549749">
    <property type="component" value="Unassembled WGS sequence"/>
</dbReference>
<proteinExistence type="predicted"/>
<feature type="signal peptide" evidence="2">
    <location>
        <begin position="1"/>
        <end position="20"/>
    </location>
</feature>
<dbReference type="RefSeq" id="WP_354662635.1">
    <property type="nucleotide sequence ID" value="NZ_JBEXAC010000002.1"/>
</dbReference>
<reference evidence="3 4" key="1">
    <citation type="submission" date="2024-06" db="EMBL/GenBank/DDBJ databases">
        <title>Chitinophaga defluvii sp. nov., isolated from municipal sewage.</title>
        <authorList>
            <person name="Zhang L."/>
        </authorList>
    </citation>
    <scope>NUCLEOTIDE SEQUENCE [LARGE SCALE GENOMIC DNA]</scope>
    <source>
        <strain evidence="3 4">H8</strain>
    </source>
</reference>
<dbReference type="Gene3D" id="1.20.5.320">
    <property type="entry name" value="6-Phosphogluconate Dehydrogenase, domain 3"/>
    <property type="match status" value="1"/>
</dbReference>
<dbReference type="PROSITE" id="PS51257">
    <property type="entry name" value="PROKAR_LIPOPROTEIN"/>
    <property type="match status" value="1"/>
</dbReference>
<gene>
    <name evidence="3" type="ORF">ABR189_21980</name>
</gene>
<feature type="compositionally biased region" description="Low complexity" evidence="1">
    <location>
        <begin position="28"/>
        <end position="52"/>
    </location>
</feature>
<dbReference type="InterPro" id="IPR008160">
    <property type="entry name" value="Collagen"/>
</dbReference>
<dbReference type="EMBL" id="JBEXAC010000002">
    <property type="protein sequence ID" value="MET7000075.1"/>
    <property type="molecule type" value="Genomic_DNA"/>
</dbReference>
<feature type="region of interest" description="Disordered" evidence="1">
    <location>
        <begin position="28"/>
        <end position="73"/>
    </location>
</feature>
<evidence type="ECO:0000256" key="1">
    <source>
        <dbReference type="SAM" id="MobiDB-lite"/>
    </source>
</evidence>
<organism evidence="3 4">
    <name type="scientific">Chitinophaga defluvii</name>
    <dbReference type="NCBI Taxonomy" id="3163343"/>
    <lineage>
        <taxon>Bacteria</taxon>
        <taxon>Pseudomonadati</taxon>
        <taxon>Bacteroidota</taxon>
        <taxon>Chitinophagia</taxon>
        <taxon>Chitinophagales</taxon>
        <taxon>Chitinophagaceae</taxon>
        <taxon>Chitinophaga</taxon>
    </lineage>
</organism>
<dbReference type="PANTHER" id="PTHR24637:SF421">
    <property type="entry name" value="CUTICLE COLLAGEN DPY-2"/>
    <property type="match status" value="1"/>
</dbReference>
<protein>
    <recommendedName>
        <fullName evidence="5">Collagen triple helix repeat protein</fullName>
    </recommendedName>
</protein>
<evidence type="ECO:0000313" key="3">
    <source>
        <dbReference type="EMBL" id="MET7000075.1"/>
    </source>
</evidence>
<name>A0ABV2TBR1_9BACT</name>
<keyword evidence="2" id="KW-0732">Signal</keyword>
<sequence>MKHFRFNLTVLLCACILAVAACTKEGPAGPQGTAGTAGTNGTNGTNGATGPQGPAGPKGPTGPTGPQGPMGNANVKVDTFTVRSAQWLYSSIYWFSTGGSTSQGYVTRYYARNIPSVNADILTKGMVLVYFTSASSYDPIVWSPMPFSFLDNNNGTFTYNYAYATAIGKVTLHFFFGKIGAAATTPTLATFPLPDTKVKIIVVSGQILAGARSANVDLNNYQAVANWLGLDQ</sequence>